<feature type="transmembrane region" description="Helical" evidence="1">
    <location>
        <begin position="84"/>
        <end position="107"/>
    </location>
</feature>
<protein>
    <submittedName>
        <fullName evidence="2">Solute carrier organic anion transporter family member 5A1</fullName>
    </submittedName>
</protein>
<dbReference type="GO" id="GO:0016323">
    <property type="term" value="C:basolateral plasma membrane"/>
    <property type="evidence" value="ECO:0007669"/>
    <property type="project" value="TreeGrafter"/>
</dbReference>
<keyword evidence="3" id="KW-1185">Reference proteome</keyword>
<evidence type="ECO:0000313" key="3">
    <source>
        <dbReference type="Proteomes" id="UP000324222"/>
    </source>
</evidence>
<dbReference type="InterPro" id="IPR004156">
    <property type="entry name" value="OATP"/>
</dbReference>
<keyword evidence="1" id="KW-0812">Transmembrane</keyword>
<dbReference type="EMBL" id="VSRR010112353">
    <property type="protein sequence ID" value="MPC98008.1"/>
    <property type="molecule type" value="Genomic_DNA"/>
</dbReference>
<dbReference type="OrthoDB" id="5062115at2759"/>
<proteinExistence type="predicted"/>
<keyword evidence="1" id="KW-0472">Membrane</keyword>
<keyword evidence="1" id="KW-1133">Transmembrane helix</keyword>
<dbReference type="GO" id="GO:0015347">
    <property type="term" value="F:sodium-independent organic anion transmembrane transporter activity"/>
    <property type="evidence" value="ECO:0007669"/>
    <property type="project" value="TreeGrafter"/>
</dbReference>
<sequence length="108" mass="11495">MFAREGGGDGFGVSGYCPEQCERPFYYYLITQIIIKTISSTGRVGSSVLLIRSVADKDKGLALGTLTVFMSLFAFIPAPITIGAIIGEAAAASTTATFINCYILCFFS</sequence>
<dbReference type="GO" id="GO:0043252">
    <property type="term" value="P:sodium-independent organic anion transport"/>
    <property type="evidence" value="ECO:0007669"/>
    <property type="project" value="TreeGrafter"/>
</dbReference>
<comment type="caution">
    <text evidence="2">The sequence shown here is derived from an EMBL/GenBank/DDBJ whole genome shotgun (WGS) entry which is preliminary data.</text>
</comment>
<dbReference type="AlphaFoldDB" id="A0A5B7JYC2"/>
<gene>
    <name evidence="2" type="primary">SLCO5A1_2</name>
    <name evidence="2" type="ORF">E2C01_093357</name>
</gene>
<accession>A0A5B7JYC2</accession>
<dbReference type="Proteomes" id="UP000324222">
    <property type="component" value="Unassembled WGS sequence"/>
</dbReference>
<evidence type="ECO:0000256" key="1">
    <source>
        <dbReference type="SAM" id="Phobius"/>
    </source>
</evidence>
<evidence type="ECO:0000313" key="2">
    <source>
        <dbReference type="EMBL" id="MPC98008.1"/>
    </source>
</evidence>
<reference evidence="2 3" key="1">
    <citation type="submission" date="2019-05" db="EMBL/GenBank/DDBJ databases">
        <title>Another draft genome of Portunus trituberculatus and its Hox gene families provides insights of decapod evolution.</title>
        <authorList>
            <person name="Jeong J.-H."/>
            <person name="Song I."/>
            <person name="Kim S."/>
            <person name="Choi T."/>
            <person name="Kim D."/>
            <person name="Ryu S."/>
            <person name="Kim W."/>
        </authorList>
    </citation>
    <scope>NUCLEOTIDE SEQUENCE [LARGE SCALE GENOMIC DNA]</scope>
    <source>
        <tissue evidence="2">Muscle</tissue>
    </source>
</reference>
<dbReference type="PANTHER" id="PTHR11388">
    <property type="entry name" value="ORGANIC ANION TRANSPORTER"/>
    <property type="match status" value="1"/>
</dbReference>
<name>A0A5B7JYC2_PORTR</name>
<feature type="transmembrane region" description="Helical" evidence="1">
    <location>
        <begin position="60"/>
        <end position="78"/>
    </location>
</feature>
<dbReference type="Pfam" id="PF03137">
    <property type="entry name" value="OATP"/>
    <property type="match status" value="1"/>
</dbReference>
<organism evidence="2 3">
    <name type="scientific">Portunus trituberculatus</name>
    <name type="common">Swimming crab</name>
    <name type="synonym">Neptunus trituberculatus</name>
    <dbReference type="NCBI Taxonomy" id="210409"/>
    <lineage>
        <taxon>Eukaryota</taxon>
        <taxon>Metazoa</taxon>
        <taxon>Ecdysozoa</taxon>
        <taxon>Arthropoda</taxon>
        <taxon>Crustacea</taxon>
        <taxon>Multicrustacea</taxon>
        <taxon>Malacostraca</taxon>
        <taxon>Eumalacostraca</taxon>
        <taxon>Eucarida</taxon>
        <taxon>Decapoda</taxon>
        <taxon>Pleocyemata</taxon>
        <taxon>Brachyura</taxon>
        <taxon>Eubrachyura</taxon>
        <taxon>Portunoidea</taxon>
        <taxon>Portunidae</taxon>
        <taxon>Portuninae</taxon>
        <taxon>Portunus</taxon>
    </lineage>
</organism>
<dbReference type="PANTHER" id="PTHR11388:SF76">
    <property type="entry name" value="SOLUTE CARRIER ORGANIC ANION TRANSPORTER FAMILY MEMBER"/>
    <property type="match status" value="1"/>
</dbReference>